<dbReference type="RefSeq" id="WP_163990096.1">
    <property type="nucleotide sequence ID" value="NZ_WUEY01000012.1"/>
</dbReference>
<name>A0A6L9UAF2_9HYPH</name>
<dbReference type="InterPro" id="IPR050861">
    <property type="entry name" value="Dihydroxyacetone_Kinase"/>
</dbReference>
<dbReference type="SMART" id="SM01120">
    <property type="entry name" value="Dak2"/>
    <property type="match status" value="1"/>
</dbReference>
<feature type="domain" description="DhaL" evidence="3">
    <location>
        <begin position="7"/>
        <end position="209"/>
    </location>
</feature>
<dbReference type="AlphaFoldDB" id="A0A6L9UAF2"/>
<proteinExistence type="predicted"/>
<evidence type="ECO:0000259" key="3">
    <source>
        <dbReference type="PROSITE" id="PS51480"/>
    </source>
</evidence>
<evidence type="ECO:0000256" key="2">
    <source>
        <dbReference type="ARBA" id="ARBA00022777"/>
    </source>
</evidence>
<organism evidence="4 5">
    <name type="scientific">Rhizobium lusitanum</name>
    <dbReference type="NCBI Taxonomy" id="293958"/>
    <lineage>
        <taxon>Bacteria</taxon>
        <taxon>Pseudomonadati</taxon>
        <taxon>Pseudomonadota</taxon>
        <taxon>Alphaproteobacteria</taxon>
        <taxon>Hyphomicrobiales</taxon>
        <taxon>Rhizobiaceae</taxon>
        <taxon>Rhizobium/Agrobacterium group</taxon>
        <taxon>Rhizobium</taxon>
    </lineage>
</organism>
<protein>
    <submittedName>
        <fullName evidence="4">DAK2 domain-containing protein</fullName>
    </submittedName>
</protein>
<keyword evidence="2" id="KW-0418">Kinase</keyword>
<dbReference type="Gene3D" id="1.25.40.340">
    <property type="match status" value="1"/>
</dbReference>
<dbReference type="PROSITE" id="PS51480">
    <property type="entry name" value="DHAL"/>
    <property type="match status" value="1"/>
</dbReference>
<dbReference type="GO" id="GO:0004371">
    <property type="term" value="F:glycerone kinase activity"/>
    <property type="evidence" value="ECO:0007669"/>
    <property type="project" value="InterPro"/>
</dbReference>
<gene>
    <name evidence="4" type="ORF">GR212_23675</name>
</gene>
<dbReference type="EMBL" id="WUEY01000012">
    <property type="protein sequence ID" value="NEI72564.1"/>
    <property type="molecule type" value="Genomic_DNA"/>
</dbReference>
<dbReference type="PANTHER" id="PTHR28629:SF4">
    <property type="entry name" value="TRIOKINASE_FMN CYCLASE"/>
    <property type="match status" value="1"/>
</dbReference>
<dbReference type="InterPro" id="IPR036117">
    <property type="entry name" value="DhaL_dom_sf"/>
</dbReference>
<dbReference type="InterPro" id="IPR004007">
    <property type="entry name" value="DhaL_dom"/>
</dbReference>
<dbReference type="GO" id="GO:0019563">
    <property type="term" value="P:glycerol catabolic process"/>
    <property type="evidence" value="ECO:0007669"/>
    <property type="project" value="TreeGrafter"/>
</dbReference>
<comment type="caution">
    <text evidence="4">The sequence shown here is derived from an EMBL/GenBank/DDBJ whole genome shotgun (WGS) entry which is preliminary data.</text>
</comment>
<evidence type="ECO:0000256" key="1">
    <source>
        <dbReference type="ARBA" id="ARBA00022679"/>
    </source>
</evidence>
<reference evidence="4 5" key="1">
    <citation type="submission" date="2019-12" db="EMBL/GenBank/DDBJ databases">
        <title>Rhizobium genotypes associated with high levels of biological nitrogen fixation by grain legumes in a temperate-maritime cropping system.</title>
        <authorList>
            <person name="Maluk M."/>
            <person name="Francesc Ferrando Molina F."/>
            <person name="Lopez Del Egido L."/>
            <person name="Lafos M."/>
            <person name="Langarica-Fuentes A."/>
            <person name="Gebre Yohannes G."/>
            <person name="Young M.W."/>
            <person name="Martin P."/>
            <person name="Gantlett R."/>
            <person name="Kenicer G."/>
            <person name="Hawes C."/>
            <person name="Begg G.S."/>
            <person name="Quilliam R.S."/>
            <person name="Squire G.R."/>
            <person name="Poole P.S."/>
            <person name="Young P.W."/>
            <person name="Iannetta P.M."/>
            <person name="James E.K."/>
        </authorList>
    </citation>
    <scope>NUCLEOTIDE SEQUENCE [LARGE SCALE GENOMIC DNA]</scope>
    <source>
        <strain evidence="4 5">JHI1118</strain>
    </source>
</reference>
<sequence length="227" mass="23703">MRQWTIEDIRAASRRCSEAMRIAEPALNAADGRLGDGDTGQTMRRLAETVAGAADKIAGSETDAGAFLRKLGMAGMTATGSSLGTLVSVGLMEMGKYLSGKQAIAFDDLMLALEVAEAAMLARGSASLGDKTALDLLHAVRTRLADQTQRITMEDVAARAAVNASHAALEAFRGQPCRMGRARMFAERSIGADDPGMLAFANLTIALTGIGQPSAPMTAFQVGGTPR</sequence>
<accession>A0A6L9UAF2</accession>
<dbReference type="SUPFAM" id="SSF101473">
    <property type="entry name" value="DhaL-like"/>
    <property type="match status" value="1"/>
</dbReference>
<dbReference type="Pfam" id="PF02734">
    <property type="entry name" value="Dak2"/>
    <property type="match status" value="1"/>
</dbReference>
<evidence type="ECO:0000313" key="5">
    <source>
        <dbReference type="Proteomes" id="UP000483035"/>
    </source>
</evidence>
<evidence type="ECO:0000313" key="4">
    <source>
        <dbReference type="EMBL" id="NEI72564.1"/>
    </source>
</evidence>
<dbReference type="PANTHER" id="PTHR28629">
    <property type="entry name" value="TRIOKINASE/FMN CYCLASE"/>
    <property type="match status" value="1"/>
</dbReference>
<dbReference type="GO" id="GO:0005829">
    <property type="term" value="C:cytosol"/>
    <property type="evidence" value="ECO:0007669"/>
    <property type="project" value="TreeGrafter"/>
</dbReference>
<dbReference type="Proteomes" id="UP000483035">
    <property type="component" value="Unassembled WGS sequence"/>
</dbReference>
<keyword evidence="1" id="KW-0808">Transferase</keyword>